<dbReference type="Proteomes" id="UP000015106">
    <property type="component" value="Chromosome 3"/>
</dbReference>
<protein>
    <submittedName>
        <fullName evidence="2">Uncharacterized protein</fullName>
    </submittedName>
</protein>
<evidence type="ECO:0000313" key="3">
    <source>
        <dbReference type="Proteomes" id="UP000015106"/>
    </source>
</evidence>
<accession>A0A8R7TTD7</accession>
<dbReference type="Gramene" id="TuG1812G0300001853.01.T01">
    <property type="protein sequence ID" value="TuG1812G0300001853.01.T01.cds338743"/>
    <property type="gene ID" value="TuG1812G0300001853.01"/>
</dbReference>
<name>A0A8R7TTD7_TRIUA</name>
<organism evidence="2 3">
    <name type="scientific">Triticum urartu</name>
    <name type="common">Red wild einkorn</name>
    <name type="synonym">Crithodium urartu</name>
    <dbReference type="NCBI Taxonomy" id="4572"/>
    <lineage>
        <taxon>Eukaryota</taxon>
        <taxon>Viridiplantae</taxon>
        <taxon>Streptophyta</taxon>
        <taxon>Embryophyta</taxon>
        <taxon>Tracheophyta</taxon>
        <taxon>Spermatophyta</taxon>
        <taxon>Magnoliopsida</taxon>
        <taxon>Liliopsida</taxon>
        <taxon>Poales</taxon>
        <taxon>Poaceae</taxon>
        <taxon>BOP clade</taxon>
        <taxon>Pooideae</taxon>
        <taxon>Triticodae</taxon>
        <taxon>Triticeae</taxon>
        <taxon>Triticinae</taxon>
        <taxon>Triticum</taxon>
    </lineage>
</organism>
<reference evidence="3" key="1">
    <citation type="journal article" date="2013" name="Nature">
        <title>Draft genome of the wheat A-genome progenitor Triticum urartu.</title>
        <authorList>
            <person name="Ling H.Q."/>
            <person name="Zhao S."/>
            <person name="Liu D."/>
            <person name="Wang J."/>
            <person name="Sun H."/>
            <person name="Zhang C."/>
            <person name="Fan H."/>
            <person name="Li D."/>
            <person name="Dong L."/>
            <person name="Tao Y."/>
            <person name="Gao C."/>
            <person name="Wu H."/>
            <person name="Li Y."/>
            <person name="Cui Y."/>
            <person name="Guo X."/>
            <person name="Zheng S."/>
            <person name="Wang B."/>
            <person name="Yu K."/>
            <person name="Liang Q."/>
            <person name="Yang W."/>
            <person name="Lou X."/>
            <person name="Chen J."/>
            <person name="Feng M."/>
            <person name="Jian J."/>
            <person name="Zhang X."/>
            <person name="Luo G."/>
            <person name="Jiang Y."/>
            <person name="Liu J."/>
            <person name="Wang Z."/>
            <person name="Sha Y."/>
            <person name="Zhang B."/>
            <person name="Wu H."/>
            <person name="Tang D."/>
            <person name="Shen Q."/>
            <person name="Xue P."/>
            <person name="Zou S."/>
            <person name="Wang X."/>
            <person name="Liu X."/>
            <person name="Wang F."/>
            <person name="Yang Y."/>
            <person name="An X."/>
            <person name="Dong Z."/>
            <person name="Zhang K."/>
            <person name="Zhang X."/>
            <person name="Luo M.C."/>
            <person name="Dvorak J."/>
            <person name="Tong Y."/>
            <person name="Wang J."/>
            <person name="Yang H."/>
            <person name="Li Z."/>
            <person name="Wang D."/>
            <person name="Zhang A."/>
            <person name="Wang J."/>
        </authorList>
    </citation>
    <scope>NUCLEOTIDE SEQUENCE</scope>
    <source>
        <strain evidence="3">cv. G1812</strain>
    </source>
</reference>
<reference evidence="2" key="3">
    <citation type="submission" date="2022-06" db="UniProtKB">
        <authorList>
            <consortium name="EnsemblPlants"/>
        </authorList>
    </citation>
    <scope>IDENTIFICATION</scope>
</reference>
<dbReference type="AlphaFoldDB" id="A0A8R7TTD7"/>
<sequence>KGAIFSSPSRSEWQGEEARRQPEASNPCLSIHQTSFPFALASGHGCQPVGAREILRWLLPLLHTLNLHSITRRRPARMEPTTNLAFPSGTRRRCHDFAIAVPSGEQRNQRLVPVSEQSTGGVVVGPSSIPR</sequence>
<proteinExistence type="predicted"/>
<reference evidence="2" key="2">
    <citation type="submission" date="2018-03" db="EMBL/GenBank/DDBJ databases">
        <title>The Triticum urartu genome reveals the dynamic nature of wheat genome evolution.</title>
        <authorList>
            <person name="Ling H."/>
            <person name="Ma B."/>
            <person name="Shi X."/>
            <person name="Liu H."/>
            <person name="Dong L."/>
            <person name="Sun H."/>
            <person name="Cao Y."/>
            <person name="Gao Q."/>
            <person name="Zheng S."/>
            <person name="Li Y."/>
            <person name="Yu Y."/>
            <person name="Du H."/>
            <person name="Qi M."/>
            <person name="Li Y."/>
            <person name="Yu H."/>
            <person name="Cui Y."/>
            <person name="Wang N."/>
            <person name="Chen C."/>
            <person name="Wu H."/>
            <person name="Zhao Y."/>
            <person name="Zhang J."/>
            <person name="Li Y."/>
            <person name="Zhou W."/>
            <person name="Zhang B."/>
            <person name="Hu W."/>
            <person name="Eijk M."/>
            <person name="Tang J."/>
            <person name="Witsenboer H."/>
            <person name="Zhao S."/>
            <person name="Li Z."/>
            <person name="Zhang A."/>
            <person name="Wang D."/>
            <person name="Liang C."/>
        </authorList>
    </citation>
    <scope>NUCLEOTIDE SEQUENCE [LARGE SCALE GENOMIC DNA]</scope>
    <source>
        <strain evidence="2">cv. G1812</strain>
    </source>
</reference>
<evidence type="ECO:0000313" key="2">
    <source>
        <dbReference type="EnsemblPlants" id="TuG1812G0300001853.01.T01.cds338743"/>
    </source>
</evidence>
<keyword evidence="3" id="KW-1185">Reference proteome</keyword>
<evidence type="ECO:0000256" key="1">
    <source>
        <dbReference type="SAM" id="MobiDB-lite"/>
    </source>
</evidence>
<dbReference type="EnsemblPlants" id="TuG1812G0300001853.01.T01">
    <property type="protein sequence ID" value="TuG1812G0300001853.01.T01.cds338743"/>
    <property type="gene ID" value="TuG1812G0300001853.01"/>
</dbReference>
<feature type="compositionally biased region" description="Polar residues" evidence="1">
    <location>
        <begin position="1"/>
        <end position="12"/>
    </location>
</feature>
<feature type="region of interest" description="Disordered" evidence="1">
    <location>
        <begin position="1"/>
        <end position="26"/>
    </location>
</feature>